<dbReference type="Pfam" id="PF01909">
    <property type="entry name" value="NTP_transf_2"/>
    <property type="match status" value="1"/>
</dbReference>
<organism evidence="2 3">
    <name type="scientific">Candidatus Parvarchaeum acidiphilum ARMAN-4</name>
    <dbReference type="NCBI Taxonomy" id="662760"/>
    <lineage>
        <taxon>Archaea</taxon>
        <taxon>Candidatus Parvarchaeota</taxon>
        <taxon>Candidatus Parvarchaeum</taxon>
    </lineage>
</organism>
<dbReference type="GO" id="GO:0016779">
    <property type="term" value="F:nucleotidyltransferase activity"/>
    <property type="evidence" value="ECO:0007669"/>
    <property type="project" value="InterPro"/>
</dbReference>
<evidence type="ECO:0000313" key="3">
    <source>
        <dbReference type="Proteomes" id="UP000009375"/>
    </source>
</evidence>
<reference evidence="2 3" key="1">
    <citation type="journal article" date="2010" name="Proc. Natl. Acad. Sci. U.S.A.">
        <title>Enigmatic, ultrasmall, uncultivated Archaea.</title>
        <authorList>
            <person name="Baker B.J."/>
            <person name="Comolli L.R."/>
            <person name="Dick G.J."/>
            <person name="Hauser L.J."/>
            <person name="Hyatt D."/>
            <person name="Dill B.D."/>
            <person name="Land M.L."/>
            <person name="Verberkmoes N.C."/>
            <person name="Hettich R.L."/>
            <person name="Banfield J.F."/>
        </authorList>
    </citation>
    <scope>NUCLEOTIDE SEQUENCE [LARGE SCALE GENOMIC DNA]</scope>
</reference>
<accession>D2EGE2</accession>
<gene>
    <name evidence="2" type="ORF">BJBARM4_0841</name>
</gene>
<protein>
    <recommendedName>
        <fullName evidence="1">Polymerase nucleotidyl transferase domain-containing protein</fullName>
    </recommendedName>
</protein>
<dbReference type="SUPFAM" id="SSF81301">
    <property type="entry name" value="Nucleotidyltransferase"/>
    <property type="match status" value="1"/>
</dbReference>
<feature type="domain" description="Polymerase nucleotidyl transferase" evidence="1">
    <location>
        <begin position="17"/>
        <end position="51"/>
    </location>
</feature>
<evidence type="ECO:0000313" key="2">
    <source>
        <dbReference type="EMBL" id="EEZ92581.1"/>
    </source>
</evidence>
<dbReference type="InterPro" id="IPR043519">
    <property type="entry name" value="NT_sf"/>
</dbReference>
<name>D2EGE2_PARA4</name>
<evidence type="ECO:0000259" key="1">
    <source>
        <dbReference type="Pfam" id="PF01909"/>
    </source>
</evidence>
<proteinExistence type="predicted"/>
<dbReference type="EMBL" id="GG730073">
    <property type="protein sequence ID" value="EEZ92581.1"/>
    <property type="molecule type" value="Genomic_DNA"/>
</dbReference>
<dbReference type="Proteomes" id="UP000009375">
    <property type="component" value="Unassembled WGS sequence"/>
</dbReference>
<dbReference type="Gene3D" id="3.30.460.10">
    <property type="entry name" value="Beta Polymerase, domain 2"/>
    <property type="match status" value="1"/>
</dbReference>
<dbReference type="AlphaFoldDB" id="D2EGE2"/>
<dbReference type="InterPro" id="IPR002934">
    <property type="entry name" value="Polymerase_NTP_transf_dom"/>
</dbReference>
<sequence>MKSDEAVIERLDLEYNLKKTLGKIKRYENVLAVIIFGSQVKGKATKFSNIDEVRSILEHLHL</sequence>